<keyword evidence="2" id="KW-1003">Cell membrane</keyword>
<accession>A0ABU5QJ60</accession>
<feature type="transmembrane region" description="Helical" evidence="6">
    <location>
        <begin position="336"/>
        <end position="357"/>
    </location>
</feature>
<dbReference type="InterPro" id="IPR005495">
    <property type="entry name" value="LptG/LptF_permease"/>
</dbReference>
<evidence type="ECO:0000256" key="6">
    <source>
        <dbReference type="SAM" id="Phobius"/>
    </source>
</evidence>
<dbReference type="PANTHER" id="PTHR33529:SF8">
    <property type="entry name" value="PERMEASE, YJGP_YJGQ FAMILY"/>
    <property type="match status" value="1"/>
</dbReference>
<feature type="transmembrane region" description="Helical" evidence="6">
    <location>
        <begin position="12"/>
        <end position="30"/>
    </location>
</feature>
<evidence type="ECO:0000256" key="1">
    <source>
        <dbReference type="ARBA" id="ARBA00004651"/>
    </source>
</evidence>
<feature type="transmembrane region" description="Helical" evidence="6">
    <location>
        <begin position="303"/>
        <end position="324"/>
    </location>
</feature>
<reference evidence="7 8" key="1">
    <citation type="submission" date="2023-12" db="EMBL/GenBank/DDBJ databases">
        <title>Novel species of the genus Arcicella isolated from rivers.</title>
        <authorList>
            <person name="Lu H."/>
        </authorList>
    </citation>
    <scope>NUCLEOTIDE SEQUENCE [LARGE SCALE GENOMIC DNA]</scope>
    <source>
        <strain evidence="7 8">LMG 21963</strain>
    </source>
</reference>
<feature type="transmembrane region" description="Helical" evidence="6">
    <location>
        <begin position="104"/>
        <end position="123"/>
    </location>
</feature>
<dbReference type="Pfam" id="PF03739">
    <property type="entry name" value="LptF_LptG"/>
    <property type="match status" value="1"/>
</dbReference>
<dbReference type="RefSeq" id="WP_309924174.1">
    <property type="nucleotide sequence ID" value="NZ_JAYFUL010000005.1"/>
</dbReference>
<evidence type="ECO:0000256" key="2">
    <source>
        <dbReference type="ARBA" id="ARBA00022475"/>
    </source>
</evidence>
<gene>
    <name evidence="7" type="ORF">VB264_04830</name>
</gene>
<evidence type="ECO:0000313" key="8">
    <source>
        <dbReference type="Proteomes" id="UP001304671"/>
    </source>
</evidence>
<evidence type="ECO:0000256" key="3">
    <source>
        <dbReference type="ARBA" id="ARBA00022692"/>
    </source>
</evidence>
<feature type="transmembrane region" description="Helical" evidence="6">
    <location>
        <begin position="61"/>
        <end position="83"/>
    </location>
</feature>
<protein>
    <submittedName>
        <fullName evidence="7">LptF/LptG family permease</fullName>
    </submittedName>
</protein>
<evidence type="ECO:0000313" key="7">
    <source>
        <dbReference type="EMBL" id="MEA5257100.1"/>
    </source>
</evidence>
<proteinExistence type="predicted"/>
<evidence type="ECO:0000256" key="4">
    <source>
        <dbReference type="ARBA" id="ARBA00022989"/>
    </source>
</evidence>
<keyword evidence="3 6" id="KW-0812">Transmembrane</keyword>
<name>A0ABU5QJ60_9BACT</name>
<dbReference type="Proteomes" id="UP001304671">
    <property type="component" value="Unassembled WGS sequence"/>
</dbReference>
<dbReference type="EMBL" id="JAYFUL010000005">
    <property type="protein sequence ID" value="MEA5257100.1"/>
    <property type="molecule type" value="Genomic_DNA"/>
</dbReference>
<sequence length="359" mass="41319">MKILDLYIIKKFLKTYFFAVLIIVSIIMVIDYTEKIDNFIDNKASVHAVLFDYYLNFIPYWANYISPLMVFIATVFFTANLAARTEIIAILSTGVSFTRFIRPYFIASSIVGILTFFMVGWIIPNANKTRIAFERKYVVGSYYYSDRDVHIKIGPQDYAYMESYDTGSQTGYRFSLDKIDGHELKMKLLADHITWDSTRKKWSIFDYRVRTFLPNGKQKLTYGTKIDTTLNLLPKDFESKYQIHETLTNSELEDTINQIRTRGADGIEIFLIEKYLRFANPFAVIILSVIGVIVSARKARGGVGFQIALGFMLAFLYILFFMMSKGIAQSGGMPPLLAVWLPNIVFTVIGFILYYTVPR</sequence>
<comment type="caution">
    <text evidence="7">The sequence shown here is derived from an EMBL/GenBank/DDBJ whole genome shotgun (WGS) entry which is preliminary data.</text>
</comment>
<dbReference type="PANTHER" id="PTHR33529">
    <property type="entry name" value="SLR0882 PROTEIN-RELATED"/>
    <property type="match status" value="1"/>
</dbReference>
<evidence type="ECO:0000256" key="5">
    <source>
        <dbReference type="ARBA" id="ARBA00023136"/>
    </source>
</evidence>
<feature type="transmembrane region" description="Helical" evidence="6">
    <location>
        <begin position="278"/>
        <end position="296"/>
    </location>
</feature>
<comment type="subcellular location">
    <subcellularLocation>
        <location evidence="1">Cell membrane</location>
        <topology evidence="1">Multi-pass membrane protein</topology>
    </subcellularLocation>
</comment>
<keyword evidence="8" id="KW-1185">Reference proteome</keyword>
<organism evidence="7 8">
    <name type="scientific">Arcicella aquatica</name>
    <dbReference type="NCBI Taxonomy" id="217141"/>
    <lineage>
        <taxon>Bacteria</taxon>
        <taxon>Pseudomonadati</taxon>
        <taxon>Bacteroidota</taxon>
        <taxon>Cytophagia</taxon>
        <taxon>Cytophagales</taxon>
        <taxon>Flectobacillaceae</taxon>
        <taxon>Arcicella</taxon>
    </lineage>
</organism>
<keyword evidence="5 6" id="KW-0472">Membrane</keyword>
<keyword evidence="4 6" id="KW-1133">Transmembrane helix</keyword>